<dbReference type="SMART" id="SM00950">
    <property type="entry name" value="Piwi"/>
    <property type="match status" value="1"/>
</dbReference>
<feature type="domain" description="PAZ" evidence="2">
    <location>
        <begin position="315"/>
        <end position="433"/>
    </location>
</feature>
<evidence type="ECO:0000256" key="1">
    <source>
        <dbReference type="SAM" id="MobiDB-lite"/>
    </source>
</evidence>
<dbReference type="EMBL" id="JAPEUY010000002">
    <property type="protein sequence ID" value="KAJ4376249.1"/>
    <property type="molecule type" value="Genomic_DNA"/>
</dbReference>
<dbReference type="Pfam" id="PF02171">
    <property type="entry name" value="Piwi"/>
    <property type="match status" value="1"/>
</dbReference>
<accession>A0A9W8YG86</accession>
<evidence type="ECO:0000259" key="3">
    <source>
        <dbReference type="PROSITE" id="PS50822"/>
    </source>
</evidence>
<dbReference type="PROSITE" id="PS50821">
    <property type="entry name" value="PAZ"/>
    <property type="match status" value="1"/>
</dbReference>
<dbReference type="Proteomes" id="UP001140560">
    <property type="component" value="Unassembled WGS sequence"/>
</dbReference>
<evidence type="ECO:0000313" key="5">
    <source>
        <dbReference type="Proteomes" id="UP001140560"/>
    </source>
</evidence>
<dbReference type="AlphaFoldDB" id="A0A9W8YG86"/>
<dbReference type="Pfam" id="PF02170">
    <property type="entry name" value="PAZ"/>
    <property type="match status" value="1"/>
</dbReference>
<gene>
    <name evidence="4" type="ORF">N0V83_001532</name>
</gene>
<dbReference type="InterPro" id="IPR003100">
    <property type="entry name" value="PAZ_dom"/>
</dbReference>
<name>A0A9W8YG86_9PLEO</name>
<dbReference type="PANTHER" id="PTHR22891">
    <property type="entry name" value="EUKARYOTIC TRANSLATION INITIATION FACTOR 2C"/>
    <property type="match status" value="1"/>
</dbReference>
<dbReference type="SMART" id="SM01163">
    <property type="entry name" value="DUF1785"/>
    <property type="match status" value="1"/>
</dbReference>
<comment type="caution">
    <text evidence="4">The sequence shown here is derived from an EMBL/GenBank/DDBJ whole genome shotgun (WGS) entry which is preliminary data.</text>
</comment>
<protein>
    <recommendedName>
        <fullName evidence="6">Piwi-domain-containing protein</fullName>
    </recommendedName>
</protein>
<reference evidence="4" key="1">
    <citation type="submission" date="2022-10" db="EMBL/GenBank/DDBJ databases">
        <title>Tapping the CABI collections for fungal endophytes: first genome assemblies for Collariella, Neodidymelliopsis, Ascochyta clinopodiicola, Didymella pomorum, Didymosphaeria variabile, Neocosmospora piperis and Neocucurbitaria cava.</title>
        <authorList>
            <person name="Hill R."/>
        </authorList>
    </citation>
    <scope>NUCLEOTIDE SEQUENCE</scope>
    <source>
        <strain evidence="4">IMI 356814</strain>
    </source>
</reference>
<dbReference type="GO" id="GO:0003723">
    <property type="term" value="F:RNA binding"/>
    <property type="evidence" value="ECO:0007669"/>
    <property type="project" value="InterPro"/>
</dbReference>
<evidence type="ECO:0000259" key="2">
    <source>
        <dbReference type="PROSITE" id="PS50821"/>
    </source>
</evidence>
<dbReference type="CDD" id="cd02846">
    <property type="entry name" value="PAZ_argonaute_like"/>
    <property type="match status" value="1"/>
</dbReference>
<dbReference type="InterPro" id="IPR036397">
    <property type="entry name" value="RNaseH_sf"/>
</dbReference>
<organism evidence="4 5">
    <name type="scientific">Neocucurbitaria cava</name>
    <dbReference type="NCBI Taxonomy" id="798079"/>
    <lineage>
        <taxon>Eukaryota</taxon>
        <taxon>Fungi</taxon>
        <taxon>Dikarya</taxon>
        <taxon>Ascomycota</taxon>
        <taxon>Pezizomycotina</taxon>
        <taxon>Dothideomycetes</taxon>
        <taxon>Pleosporomycetidae</taxon>
        <taxon>Pleosporales</taxon>
        <taxon>Pleosporineae</taxon>
        <taxon>Cucurbitariaceae</taxon>
        <taxon>Neocucurbitaria</taxon>
    </lineage>
</organism>
<sequence length="990" mass="110496">MASRRADQPQSVGNQRGRGGSRGGGRGGGRGGRGGSNGPFIPDMSRLSLVPSSPARVAADGSSLEMARPEAAPRGNPIPGNPVDTKSFGKIIQGLHGAKLQAEFPLREACRSPNTMVYTNHFAIKLDPKMPLFEYDIKGLPDNIGRRTAKILVETMIERIPFLKAHQDEFATDLFASIISWVKLPEEALQSIFVSSSEKFGAVELWLQEMGQVDTNLLKQYAEGKAEPNKHAESKQDVNDKIKMISSVLNLIISKALGRDSFSLKANKFWLTGGYTRLSDSFCTMRGYFYSVRPGMGQILLNLNACTSAFYQPILVSAFLLDNDSFKAQDERLSALRGLRVHLTYEPKHDDNDSRSSTVTIKSSMKTIEGYGYKSCSRQTFGLGRYSSEEVTVQDHFRRTYNITLKHPNLPAINCGTERKPLWYPPEVLQILPYQIYKRKVPDNLTRSMLDVACHHPRDTRALIEHEGLRLLGLRSSGGFVPFSACPPIQIDARMLQVPATTLSYPTLNYGNGIVNWSNGKDAKDAKWNLNGRKFLRSSPQASFRVFVIIVPYDEGNRTKLQPAKVDQVWNDFQTAAQRTYATGQFTLVGQTVCRPFAQPNIAPQVMNMAKSKGANFVILLLEKKSVPAYSIFKHLADCKVGLHSLCAVYKEDKFGKPFGYQYWGNVMMKVNLKAGGINHTAPNVAEIMKDTLVLGADVTHPGPGSLLGTPSIAAIVGSVDQHGGKFLGSMRLQPKHKACEDIKDVEGMVFERIKAWFAVNKVLPKNILYYRDGVSDSNELPQIRKAFDRAAKDAKFKSVPKFKLTAIVVGKRHHVLFFPQSEGAKDAMPRNGNCKPGTLVDTAVTSPYFQCFYLQSHDGLKGTAKPAHYFVVENEMDKKQNVLQESYLREYLAPSPDFSKGHKQMRNEIEAKLKTSREDQFKPLRTADKSGKLVIKSAREKKQEAEDKETAEEEVKRRTFERAQREFYGDKPIGTNPWMDSIGGTMFWM</sequence>
<dbReference type="InterPro" id="IPR014811">
    <property type="entry name" value="ArgoL1"/>
</dbReference>
<dbReference type="SUPFAM" id="SSF101690">
    <property type="entry name" value="PAZ domain"/>
    <property type="match status" value="1"/>
</dbReference>
<dbReference type="Gene3D" id="3.30.420.10">
    <property type="entry name" value="Ribonuclease H-like superfamily/Ribonuclease H"/>
    <property type="match status" value="1"/>
</dbReference>
<dbReference type="InterPro" id="IPR003165">
    <property type="entry name" value="Piwi"/>
</dbReference>
<dbReference type="Gene3D" id="2.170.260.10">
    <property type="entry name" value="paz domain"/>
    <property type="match status" value="1"/>
</dbReference>
<feature type="region of interest" description="Disordered" evidence="1">
    <location>
        <begin position="1"/>
        <end position="82"/>
    </location>
</feature>
<dbReference type="Pfam" id="PF08699">
    <property type="entry name" value="ArgoL1"/>
    <property type="match status" value="1"/>
</dbReference>
<proteinExistence type="predicted"/>
<dbReference type="PROSITE" id="PS50822">
    <property type="entry name" value="PIWI"/>
    <property type="match status" value="1"/>
</dbReference>
<dbReference type="Gene3D" id="3.40.50.2300">
    <property type="match status" value="1"/>
</dbReference>
<evidence type="ECO:0000313" key="4">
    <source>
        <dbReference type="EMBL" id="KAJ4376249.1"/>
    </source>
</evidence>
<feature type="region of interest" description="Disordered" evidence="1">
    <location>
        <begin position="938"/>
        <end position="958"/>
    </location>
</feature>
<evidence type="ECO:0008006" key="6">
    <source>
        <dbReference type="Google" id="ProtNLM"/>
    </source>
</evidence>
<feature type="compositionally biased region" description="Gly residues" evidence="1">
    <location>
        <begin position="16"/>
        <end position="37"/>
    </location>
</feature>
<dbReference type="InterPro" id="IPR012337">
    <property type="entry name" value="RNaseH-like_sf"/>
</dbReference>
<dbReference type="InterPro" id="IPR036085">
    <property type="entry name" value="PAZ_dom_sf"/>
</dbReference>
<feature type="domain" description="Piwi" evidence="3">
    <location>
        <begin position="617"/>
        <end position="888"/>
    </location>
</feature>
<keyword evidence="5" id="KW-1185">Reference proteome</keyword>
<dbReference type="SUPFAM" id="SSF53098">
    <property type="entry name" value="Ribonuclease H-like"/>
    <property type="match status" value="1"/>
</dbReference>
<dbReference type="OrthoDB" id="10252740at2759"/>